<dbReference type="EMBL" id="FNNC01000003">
    <property type="protein sequence ID" value="SDW59163.1"/>
    <property type="molecule type" value="Genomic_DNA"/>
</dbReference>
<keyword evidence="3" id="KW-0804">Transcription</keyword>
<protein>
    <submittedName>
        <fullName evidence="5">Transcriptional regulator, GntR family</fullName>
    </submittedName>
</protein>
<dbReference type="PANTHER" id="PTHR43537:SF49">
    <property type="entry name" value="TRANSCRIPTIONAL REGULATORY PROTEIN"/>
    <property type="match status" value="1"/>
</dbReference>
<dbReference type="Pfam" id="PF07729">
    <property type="entry name" value="FCD"/>
    <property type="match status" value="1"/>
</dbReference>
<evidence type="ECO:0000313" key="5">
    <source>
        <dbReference type="EMBL" id="SDW59163.1"/>
    </source>
</evidence>
<gene>
    <name evidence="5" type="ORF">SAMN05421781_1879</name>
</gene>
<dbReference type="Proteomes" id="UP000199488">
    <property type="component" value="Unassembled WGS sequence"/>
</dbReference>
<dbReference type="Gene3D" id="1.10.10.10">
    <property type="entry name" value="Winged helix-like DNA-binding domain superfamily/Winged helix DNA-binding domain"/>
    <property type="match status" value="1"/>
</dbReference>
<reference evidence="5 6" key="1">
    <citation type="submission" date="2016-10" db="EMBL/GenBank/DDBJ databases">
        <authorList>
            <person name="de Groot N.N."/>
        </authorList>
    </citation>
    <scope>NUCLEOTIDE SEQUENCE [LARGE SCALE GENOMIC DNA]</scope>
    <source>
        <strain evidence="5 6">DSM 23126</strain>
    </source>
</reference>
<dbReference type="STRING" id="1122204.SAMN05421781_1879"/>
<name>A0A1H2USQ6_9BACI</name>
<keyword evidence="6" id="KW-1185">Reference proteome</keyword>
<dbReference type="PRINTS" id="PR00035">
    <property type="entry name" value="HTHGNTR"/>
</dbReference>
<keyword evidence="1" id="KW-0805">Transcription regulation</keyword>
<dbReference type="PROSITE" id="PS50949">
    <property type="entry name" value="HTH_GNTR"/>
    <property type="match status" value="1"/>
</dbReference>
<feature type="domain" description="HTH gntR-type" evidence="4">
    <location>
        <begin position="6"/>
        <end position="73"/>
    </location>
</feature>
<sequence>MQRRRVSVSDLAYEALKQNIIEFRYSPGQALREEQLTEEIAVSRTPLRQALYRLELEGLIVKKANGRMEVQTLSIEEAVDIFAVREALEGLVAKEAAMRASSEAAAAMKEALLHMAEADERFTSITYGSRFHHLLYEHASPTAVQFLNQLNSRLERYRRLSGYRHPDYTIDTPVSEHEKILAAIEQKDGPAAEHYMRAHIRRSLASAKETLEFHISSF</sequence>
<dbReference type="InterPro" id="IPR000524">
    <property type="entry name" value="Tscrpt_reg_HTH_GntR"/>
</dbReference>
<keyword evidence="2" id="KW-0238">DNA-binding</keyword>
<dbReference type="GO" id="GO:0003700">
    <property type="term" value="F:DNA-binding transcription factor activity"/>
    <property type="evidence" value="ECO:0007669"/>
    <property type="project" value="InterPro"/>
</dbReference>
<dbReference type="SMART" id="SM00895">
    <property type="entry name" value="FCD"/>
    <property type="match status" value="1"/>
</dbReference>
<organism evidence="5 6">
    <name type="scientific">Marinococcus luteus</name>
    <dbReference type="NCBI Taxonomy" id="1122204"/>
    <lineage>
        <taxon>Bacteria</taxon>
        <taxon>Bacillati</taxon>
        <taxon>Bacillota</taxon>
        <taxon>Bacilli</taxon>
        <taxon>Bacillales</taxon>
        <taxon>Bacillaceae</taxon>
        <taxon>Marinococcus</taxon>
    </lineage>
</organism>
<dbReference type="GO" id="GO:0003677">
    <property type="term" value="F:DNA binding"/>
    <property type="evidence" value="ECO:0007669"/>
    <property type="project" value="UniProtKB-KW"/>
</dbReference>
<dbReference type="AlphaFoldDB" id="A0A1H2USQ6"/>
<dbReference type="SUPFAM" id="SSF46785">
    <property type="entry name" value="Winged helix' DNA-binding domain"/>
    <property type="match status" value="1"/>
</dbReference>
<evidence type="ECO:0000256" key="1">
    <source>
        <dbReference type="ARBA" id="ARBA00023015"/>
    </source>
</evidence>
<dbReference type="InterPro" id="IPR036388">
    <property type="entry name" value="WH-like_DNA-bd_sf"/>
</dbReference>
<dbReference type="InterPro" id="IPR008920">
    <property type="entry name" value="TF_FadR/GntR_C"/>
</dbReference>
<evidence type="ECO:0000256" key="3">
    <source>
        <dbReference type="ARBA" id="ARBA00023163"/>
    </source>
</evidence>
<evidence type="ECO:0000256" key="2">
    <source>
        <dbReference type="ARBA" id="ARBA00023125"/>
    </source>
</evidence>
<dbReference type="InterPro" id="IPR036390">
    <property type="entry name" value="WH_DNA-bd_sf"/>
</dbReference>
<dbReference type="SMART" id="SM00345">
    <property type="entry name" value="HTH_GNTR"/>
    <property type="match status" value="1"/>
</dbReference>
<dbReference type="InterPro" id="IPR011711">
    <property type="entry name" value="GntR_C"/>
</dbReference>
<dbReference type="RefSeq" id="WP_245724056.1">
    <property type="nucleotide sequence ID" value="NZ_FNNC01000003.1"/>
</dbReference>
<accession>A0A1H2USQ6</accession>
<evidence type="ECO:0000259" key="4">
    <source>
        <dbReference type="PROSITE" id="PS50949"/>
    </source>
</evidence>
<proteinExistence type="predicted"/>
<dbReference type="PANTHER" id="PTHR43537">
    <property type="entry name" value="TRANSCRIPTIONAL REGULATOR, GNTR FAMILY"/>
    <property type="match status" value="1"/>
</dbReference>
<dbReference type="Pfam" id="PF00392">
    <property type="entry name" value="GntR"/>
    <property type="match status" value="1"/>
</dbReference>
<evidence type="ECO:0000313" key="6">
    <source>
        <dbReference type="Proteomes" id="UP000199488"/>
    </source>
</evidence>
<dbReference type="SUPFAM" id="SSF48008">
    <property type="entry name" value="GntR ligand-binding domain-like"/>
    <property type="match status" value="1"/>
</dbReference>
<dbReference type="Gene3D" id="1.20.120.530">
    <property type="entry name" value="GntR ligand-binding domain-like"/>
    <property type="match status" value="1"/>
</dbReference>